<gene>
    <name evidence="1" type="ORF">KP509_34G029200</name>
</gene>
<evidence type="ECO:0000313" key="2">
    <source>
        <dbReference type="Proteomes" id="UP000825935"/>
    </source>
</evidence>
<evidence type="ECO:0000313" key="1">
    <source>
        <dbReference type="EMBL" id="KAH7283876.1"/>
    </source>
</evidence>
<sequence length="123" mass="14450">MSCAFDGIQVYVVEKIQEGLSEVLCECLSKQTKEKPRNHRILIKLHPGTAMIRFTISDQVPLLLYCRCTIHSDLKHWNKVFVYCSLLQLLEISIILIIRYAKERKYTTIAWLFAKVLEKLDFF</sequence>
<organism evidence="1 2">
    <name type="scientific">Ceratopteris richardii</name>
    <name type="common">Triangle waterfern</name>
    <dbReference type="NCBI Taxonomy" id="49495"/>
    <lineage>
        <taxon>Eukaryota</taxon>
        <taxon>Viridiplantae</taxon>
        <taxon>Streptophyta</taxon>
        <taxon>Embryophyta</taxon>
        <taxon>Tracheophyta</taxon>
        <taxon>Polypodiopsida</taxon>
        <taxon>Polypodiidae</taxon>
        <taxon>Polypodiales</taxon>
        <taxon>Pteridineae</taxon>
        <taxon>Pteridaceae</taxon>
        <taxon>Parkerioideae</taxon>
        <taxon>Ceratopteris</taxon>
    </lineage>
</organism>
<keyword evidence="2" id="KW-1185">Reference proteome</keyword>
<name>A0A8T2QJA4_CERRI</name>
<dbReference type="Proteomes" id="UP000825935">
    <property type="component" value="Chromosome 34"/>
</dbReference>
<comment type="caution">
    <text evidence="1">The sequence shown here is derived from an EMBL/GenBank/DDBJ whole genome shotgun (WGS) entry which is preliminary data.</text>
</comment>
<dbReference type="AlphaFoldDB" id="A0A8T2QJA4"/>
<protein>
    <submittedName>
        <fullName evidence="1">Uncharacterized protein</fullName>
    </submittedName>
</protein>
<proteinExistence type="predicted"/>
<accession>A0A8T2QJA4</accession>
<reference evidence="1" key="1">
    <citation type="submission" date="2021-08" db="EMBL/GenBank/DDBJ databases">
        <title>WGS assembly of Ceratopteris richardii.</title>
        <authorList>
            <person name="Marchant D.B."/>
            <person name="Chen G."/>
            <person name="Jenkins J."/>
            <person name="Shu S."/>
            <person name="Leebens-Mack J."/>
            <person name="Grimwood J."/>
            <person name="Schmutz J."/>
            <person name="Soltis P."/>
            <person name="Soltis D."/>
            <person name="Chen Z.-H."/>
        </authorList>
    </citation>
    <scope>NUCLEOTIDE SEQUENCE</scope>
    <source>
        <strain evidence="1">Whitten #5841</strain>
        <tissue evidence="1">Leaf</tissue>
    </source>
</reference>
<dbReference type="EMBL" id="CM035439">
    <property type="protein sequence ID" value="KAH7283876.1"/>
    <property type="molecule type" value="Genomic_DNA"/>
</dbReference>